<dbReference type="PROSITE" id="PS50011">
    <property type="entry name" value="PROTEIN_KINASE_DOM"/>
    <property type="match status" value="1"/>
</dbReference>
<dbReference type="GO" id="GO:0005737">
    <property type="term" value="C:cytoplasm"/>
    <property type="evidence" value="ECO:0007669"/>
    <property type="project" value="TreeGrafter"/>
</dbReference>
<dbReference type="InterPro" id="IPR011009">
    <property type="entry name" value="Kinase-like_dom_sf"/>
</dbReference>
<dbReference type="OrthoDB" id="4062651at2759"/>
<keyword evidence="6" id="KW-1185">Reference proteome</keyword>
<evidence type="ECO:0000259" key="3">
    <source>
        <dbReference type="PROSITE" id="PS50003"/>
    </source>
</evidence>
<name>A0A196SGN2_BLAHN</name>
<gene>
    <name evidence="5" type="ORF">AV274_2971</name>
</gene>
<reference evidence="5 6" key="1">
    <citation type="submission" date="2016-05" db="EMBL/GenBank/DDBJ databases">
        <title>Nuclear genome of Blastocystis sp. subtype 1 NandII.</title>
        <authorList>
            <person name="Gentekaki E."/>
            <person name="Curtis B."/>
            <person name="Stairs C."/>
            <person name="Eme L."/>
            <person name="Herman E."/>
            <person name="Klimes V."/>
            <person name="Arias M.C."/>
            <person name="Elias M."/>
            <person name="Hilliou F."/>
            <person name="Klute M."/>
            <person name="Malik S.-B."/>
            <person name="Pightling A."/>
            <person name="Rachubinski R."/>
            <person name="Salas D."/>
            <person name="Schlacht A."/>
            <person name="Suga H."/>
            <person name="Archibald J."/>
            <person name="Ball S.G."/>
            <person name="Clark G."/>
            <person name="Dacks J."/>
            <person name="Van Der Giezen M."/>
            <person name="Tsaousis A."/>
            <person name="Roger A."/>
        </authorList>
    </citation>
    <scope>NUCLEOTIDE SEQUENCE [LARGE SCALE GENOMIC DNA]</scope>
    <source>
        <strain evidence="6">ATCC 50177 / NandII</strain>
    </source>
</reference>
<dbReference type="Pfam" id="PF00069">
    <property type="entry name" value="Pkinase"/>
    <property type="match status" value="1"/>
</dbReference>
<dbReference type="InterPro" id="IPR000719">
    <property type="entry name" value="Prot_kinase_dom"/>
</dbReference>
<comment type="caution">
    <text evidence="5">The sequence shown here is derived from an EMBL/GenBank/DDBJ whole genome shotgun (WGS) entry which is preliminary data.</text>
</comment>
<dbReference type="PROSITE" id="PS50003">
    <property type="entry name" value="PH_DOMAIN"/>
    <property type="match status" value="1"/>
</dbReference>
<dbReference type="AlphaFoldDB" id="A0A196SGN2"/>
<sequence length="568" mass="64520">MDVPYALLWYLQSVSIAVTHEHNSELISTLSIHSPRALVNLEEAAITLCFLPFFPHCLLCSVKSSDRDSESSPLLTRDRGDELKPPQIRIVENRFLRRADDALLRYFSVQKGEQELHYLVRVINKTARKKKIHRISSSCSCYTENGIERLLDEMDIRQQLKCENLIDLYAVRDTQPFIVIVEEWCGGGPCMVCNEDIKYVLPDHQNCYSEEEAARFFWDICCGLRYLHGKQICHLNLRPDYFIRTFDRHAKLAGFANLCNISNDLFGGLREHFPGDSLFLAPECWKDGLFSSYSADMWALGACLLELTTGLSPVPCSNLLELITNLRSYAGLPELPNCSAELKELLQSMLNPDIGSRPCLNAIKSSSWLRKFGYDADTLEEIDRSPIQGNVMSSSFVWTNESCASESDVFDYVAEMIYEMSSANDMCPSSQSLLLERSDKGASNRLLKSDSNPSPPPLQRLHSASSVTANVQLPKEGPLLFKSKNSCSLCYRCCSFYVEKGLAVITLCRSKVPIQIPLRTTYLVEHTECNRLFELRTENGDFYLFRARNEMERVSWEVAVSYAIRLVK</sequence>
<dbReference type="Gene3D" id="1.10.510.10">
    <property type="entry name" value="Transferase(Phosphotransferase) domain 1"/>
    <property type="match status" value="1"/>
</dbReference>
<organism evidence="5 6">
    <name type="scientific">Blastocystis sp. subtype 1 (strain ATCC 50177 / NandII)</name>
    <dbReference type="NCBI Taxonomy" id="478820"/>
    <lineage>
        <taxon>Eukaryota</taxon>
        <taxon>Sar</taxon>
        <taxon>Stramenopiles</taxon>
        <taxon>Bigyra</taxon>
        <taxon>Opalozoa</taxon>
        <taxon>Opalinata</taxon>
        <taxon>Blastocystidae</taxon>
        <taxon>Blastocystis</taxon>
    </lineage>
</organism>
<dbReference type="PANTHER" id="PTHR24346:SF30">
    <property type="entry name" value="MATERNAL EMBRYONIC LEUCINE ZIPPER KINASE"/>
    <property type="match status" value="1"/>
</dbReference>
<dbReference type="SUPFAM" id="SSF56112">
    <property type="entry name" value="Protein kinase-like (PK-like)"/>
    <property type="match status" value="1"/>
</dbReference>
<protein>
    <recommendedName>
        <fullName evidence="7">Protein kinase domain-containing protein</fullName>
    </recommendedName>
</protein>
<dbReference type="EMBL" id="LXWW01000154">
    <property type="protein sequence ID" value="OAO15312.1"/>
    <property type="molecule type" value="Genomic_DNA"/>
</dbReference>
<evidence type="ECO:0000313" key="6">
    <source>
        <dbReference type="Proteomes" id="UP000078348"/>
    </source>
</evidence>
<keyword evidence="1" id="KW-0547">Nucleotide-binding</keyword>
<evidence type="ECO:0000259" key="4">
    <source>
        <dbReference type="PROSITE" id="PS50011"/>
    </source>
</evidence>
<dbReference type="Proteomes" id="UP000078348">
    <property type="component" value="Unassembled WGS sequence"/>
</dbReference>
<feature type="domain" description="Protein kinase" evidence="4">
    <location>
        <begin position="95"/>
        <end position="369"/>
    </location>
</feature>
<accession>A0A196SGN2</accession>
<dbReference type="GO" id="GO:0005524">
    <property type="term" value="F:ATP binding"/>
    <property type="evidence" value="ECO:0007669"/>
    <property type="project" value="UniProtKB-KW"/>
</dbReference>
<keyword evidence="2" id="KW-0067">ATP-binding</keyword>
<evidence type="ECO:0000256" key="2">
    <source>
        <dbReference type="ARBA" id="ARBA00022840"/>
    </source>
</evidence>
<dbReference type="PANTHER" id="PTHR24346">
    <property type="entry name" value="MAP/MICROTUBULE AFFINITY-REGULATING KINASE"/>
    <property type="match status" value="1"/>
</dbReference>
<evidence type="ECO:0008006" key="7">
    <source>
        <dbReference type="Google" id="ProtNLM"/>
    </source>
</evidence>
<dbReference type="InterPro" id="IPR001849">
    <property type="entry name" value="PH_domain"/>
</dbReference>
<proteinExistence type="predicted"/>
<dbReference type="STRING" id="478820.A0A196SGN2"/>
<evidence type="ECO:0000313" key="5">
    <source>
        <dbReference type="EMBL" id="OAO15312.1"/>
    </source>
</evidence>
<feature type="domain" description="PH" evidence="3">
    <location>
        <begin position="516"/>
        <end position="565"/>
    </location>
</feature>
<dbReference type="GO" id="GO:0035556">
    <property type="term" value="P:intracellular signal transduction"/>
    <property type="evidence" value="ECO:0007669"/>
    <property type="project" value="TreeGrafter"/>
</dbReference>
<dbReference type="GO" id="GO:0004674">
    <property type="term" value="F:protein serine/threonine kinase activity"/>
    <property type="evidence" value="ECO:0007669"/>
    <property type="project" value="TreeGrafter"/>
</dbReference>
<evidence type="ECO:0000256" key="1">
    <source>
        <dbReference type="ARBA" id="ARBA00022741"/>
    </source>
</evidence>
<dbReference type="SUPFAM" id="SSF50729">
    <property type="entry name" value="PH domain-like"/>
    <property type="match status" value="1"/>
</dbReference>